<accession>A0AAX3FR42</accession>
<proteinExistence type="predicted"/>
<dbReference type="AlphaFoldDB" id="A0AAX3FR42"/>
<keyword evidence="1" id="KW-1133">Transmembrane helix</keyword>
<evidence type="ECO:0000256" key="1">
    <source>
        <dbReference type="SAM" id="Phobius"/>
    </source>
</evidence>
<feature type="transmembrane region" description="Helical" evidence="1">
    <location>
        <begin position="9"/>
        <end position="26"/>
    </location>
</feature>
<organism evidence="2 3">
    <name type="scientific">Pseudomonas chlororaphis</name>
    <dbReference type="NCBI Taxonomy" id="587753"/>
    <lineage>
        <taxon>Bacteria</taxon>
        <taxon>Pseudomonadati</taxon>
        <taxon>Pseudomonadota</taxon>
        <taxon>Gammaproteobacteria</taxon>
        <taxon>Pseudomonadales</taxon>
        <taxon>Pseudomonadaceae</taxon>
        <taxon>Pseudomonas</taxon>
    </lineage>
</organism>
<dbReference type="Proteomes" id="UP000277437">
    <property type="component" value="Chromosome"/>
</dbReference>
<evidence type="ECO:0000313" key="2">
    <source>
        <dbReference type="EMBL" id="VEF73179.1"/>
    </source>
</evidence>
<sequence>MASSISRSLYWLGAAAAVALLLYYLLPTTQDSPYMKLHSTGDGSVFTGCEFSPIKQDLPAFRLSMSPQACRLVRYDGSSGIEFTLEYPTAEVGFLPIPKGTYGCKGSR</sequence>
<keyword evidence="1" id="KW-0812">Transmembrane</keyword>
<gene>
    <name evidence="2" type="ORF">NCTC7357_01431</name>
</gene>
<dbReference type="RefSeq" id="WP_232018466.1">
    <property type="nucleotide sequence ID" value="NZ_CP118137.1"/>
</dbReference>
<protein>
    <recommendedName>
        <fullName evidence="4">Lipoprotein</fullName>
    </recommendedName>
</protein>
<reference evidence="2 3" key="1">
    <citation type="submission" date="2018-12" db="EMBL/GenBank/DDBJ databases">
        <authorList>
            <consortium name="Pathogen Informatics"/>
        </authorList>
    </citation>
    <scope>NUCLEOTIDE SEQUENCE [LARGE SCALE GENOMIC DNA]</scope>
    <source>
        <strain evidence="2 3">NCTC7357</strain>
    </source>
</reference>
<evidence type="ECO:0008006" key="4">
    <source>
        <dbReference type="Google" id="ProtNLM"/>
    </source>
</evidence>
<evidence type="ECO:0000313" key="3">
    <source>
        <dbReference type="Proteomes" id="UP000277437"/>
    </source>
</evidence>
<dbReference type="EMBL" id="LR134334">
    <property type="protein sequence ID" value="VEF73179.1"/>
    <property type="molecule type" value="Genomic_DNA"/>
</dbReference>
<keyword evidence="1" id="KW-0472">Membrane</keyword>
<name>A0AAX3FR42_9PSED</name>